<dbReference type="Pfam" id="PF02801">
    <property type="entry name" value="Ketoacyl-synt_C"/>
    <property type="match status" value="1"/>
</dbReference>
<dbReference type="InterPro" id="IPR014043">
    <property type="entry name" value="Acyl_transferase_dom"/>
</dbReference>
<dbReference type="Gene3D" id="1.10.10.1830">
    <property type="entry name" value="Non-ribosomal peptide synthase, adenylation domain"/>
    <property type="match status" value="1"/>
</dbReference>
<dbReference type="InterPro" id="IPR025110">
    <property type="entry name" value="AMP-bd_C"/>
</dbReference>
<feature type="domain" description="Carrier" evidence="5">
    <location>
        <begin position="1069"/>
        <end position="1144"/>
    </location>
</feature>
<evidence type="ECO:0000313" key="8">
    <source>
        <dbReference type="Proteomes" id="UP000664417"/>
    </source>
</evidence>
<dbReference type="Gene3D" id="3.40.50.980">
    <property type="match status" value="2"/>
</dbReference>
<dbReference type="PANTHER" id="PTHR43775">
    <property type="entry name" value="FATTY ACID SYNTHASE"/>
    <property type="match status" value="1"/>
</dbReference>
<dbReference type="InterPro" id="IPR023213">
    <property type="entry name" value="CAT-like_dom_sf"/>
</dbReference>
<name>A0A8J7QDX6_9BACT</name>
<dbReference type="InterPro" id="IPR000873">
    <property type="entry name" value="AMP-dep_synth/lig_dom"/>
</dbReference>
<dbReference type="Gene3D" id="3.30.559.30">
    <property type="entry name" value="Nonribosomal peptide synthetase, condensation domain"/>
    <property type="match status" value="1"/>
</dbReference>
<dbReference type="InterPro" id="IPR020806">
    <property type="entry name" value="PKS_PP-bd"/>
</dbReference>
<dbReference type="EMBL" id="JAFREP010000035">
    <property type="protein sequence ID" value="MBO1322389.1"/>
    <property type="molecule type" value="Genomic_DNA"/>
</dbReference>
<feature type="domain" description="Carrier" evidence="5">
    <location>
        <begin position="2091"/>
        <end position="2166"/>
    </location>
</feature>
<dbReference type="Gene3D" id="3.40.366.10">
    <property type="entry name" value="Malonyl-Coenzyme A Acyl Carrier Protein, domain 2"/>
    <property type="match status" value="1"/>
</dbReference>
<dbReference type="SMART" id="SM00827">
    <property type="entry name" value="PKS_AT"/>
    <property type="match status" value="1"/>
</dbReference>
<dbReference type="Gene3D" id="3.40.47.10">
    <property type="match status" value="1"/>
</dbReference>
<dbReference type="Gene3D" id="3.30.70.3290">
    <property type="match status" value="1"/>
</dbReference>
<evidence type="ECO:0000259" key="6">
    <source>
        <dbReference type="PROSITE" id="PS52004"/>
    </source>
</evidence>
<dbReference type="SUPFAM" id="SSF56801">
    <property type="entry name" value="Acetyl-CoA synthetase-like"/>
    <property type="match status" value="1"/>
</dbReference>
<dbReference type="Gene3D" id="1.10.1200.10">
    <property type="entry name" value="ACP-like"/>
    <property type="match status" value="2"/>
</dbReference>
<dbReference type="Pfam" id="PF13193">
    <property type="entry name" value="AMP-binding_C"/>
    <property type="match status" value="1"/>
</dbReference>
<dbReference type="Pfam" id="PF00550">
    <property type="entry name" value="PP-binding"/>
    <property type="match status" value="2"/>
</dbReference>
<dbReference type="InterPro" id="IPR041464">
    <property type="entry name" value="TubC_N"/>
</dbReference>
<dbReference type="GO" id="GO:0031177">
    <property type="term" value="F:phosphopantetheine binding"/>
    <property type="evidence" value="ECO:0007669"/>
    <property type="project" value="InterPro"/>
</dbReference>
<dbReference type="Pfam" id="PF00109">
    <property type="entry name" value="ketoacyl-synt"/>
    <property type="match status" value="1"/>
</dbReference>
<dbReference type="SUPFAM" id="SSF53474">
    <property type="entry name" value="alpha/beta-Hydrolases"/>
    <property type="match status" value="1"/>
</dbReference>
<dbReference type="Pfam" id="PF18563">
    <property type="entry name" value="TubC_N"/>
    <property type="match status" value="1"/>
</dbReference>
<dbReference type="GO" id="GO:0006633">
    <property type="term" value="P:fatty acid biosynthetic process"/>
    <property type="evidence" value="ECO:0007669"/>
    <property type="project" value="TreeGrafter"/>
</dbReference>
<dbReference type="Gene3D" id="3.30.300.30">
    <property type="match status" value="1"/>
</dbReference>
<dbReference type="InterPro" id="IPR016039">
    <property type="entry name" value="Thiolase-like"/>
</dbReference>
<dbReference type="Proteomes" id="UP000664417">
    <property type="component" value="Unassembled WGS sequence"/>
</dbReference>
<dbReference type="Gene3D" id="2.30.38.10">
    <property type="entry name" value="Luciferase, Domain 3"/>
    <property type="match status" value="1"/>
</dbReference>
<feature type="region of interest" description="Disordered" evidence="4">
    <location>
        <begin position="59"/>
        <end position="108"/>
    </location>
</feature>
<protein>
    <submittedName>
        <fullName evidence="7">AMP-binding protein</fullName>
    </submittedName>
</protein>
<dbReference type="InterPro" id="IPR001031">
    <property type="entry name" value="Thioesterase"/>
</dbReference>
<dbReference type="InterPro" id="IPR044894">
    <property type="entry name" value="TubC_N_sf"/>
</dbReference>
<gene>
    <name evidence="7" type="ORF">J3U88_28205</name>
</gene>
<dbReference type="PROSITE" id="PS50075">
    <property type="entry name" value="CARRIER"/>
    <property type="match status" value="2"/>
</dbReference>
<dbReference type="SUPFAM" id="SSF52151">
    <property type="entry name" value="FabD/lysophospholipase-like"/>
    <property type="match status" value="1"/>
</dbReference>
<dbReference type="InterPro" id="IPR001227">
    <property type="entry name" value="Ac_transferase_dom_sf"/>
</dbReference>
<dbReference type="InterPro" id="IPR014031">
    <property type="entry name" value="Ketoacyl_synth_C"/>
</dbReference>
<dbReference type="InterPro" id="IPR029058">
    <property type="entry name" value="AB_hydrolase_fold"/>
</dbReference>
<keyword evidence="2" id="KW-0597">Phosphoprotein</keyword>
<dbReference type="Pfam" id="PF00698">
    <property type="entry name" value="Acyl_transf_1"/>
    <property type="match status" value="1"/>
</dbReference>
<dbReference type="InterPro" id="IPR014030">
    <property type="entry name" value="Ketoacyl_synth_N"/>
</dbReference>
<evidence type="ECO:0000256" key="3">
    <source>
        <dbReference type="ARBA" id="ARBA00022679"/>
    </source>
</evidence>
<dbReference type="SMART" id="SM00823">
    <property type="entry name" value="PKS_PP"/>
    <property type="match status" value="1"/>
</dbReference>
<accession>A0A8J7QDX6</accession>
<dbReference type="GO" id="GO:0044550">
    <property type="term" value="P:secondary metabolite biosynthetic process"/>
    <property type="evidence" value="ECO:0007669"/>
    <property type="project" value="UniProtKB-ARBA"/>
</dbReference>
<dbReference type="CDD" id="cd00833">
    <property type="entry name" value="PKS"/>
    <property type="match status" value="1"/>
</dbReference>
<feature type="compositionally biased region" description="Low complexity" evidence="4">
    <location>
        <begin position="62"/>
        <end position="90"/>
    </location>
</feature>
<organism evidence="7 8">
    <name type="scientific">Acanthopleuribacter pedis</name>
    <dbReference type="NCBI Taxonomy" id="442870"/>
    <lineage>
        <taxon>Bacteria</taxon>
        <taxon>Pseudomonadati</taxon>
        <taxon>Acidobacteriota</taxon>
        <taxon>Holophagae</taxon>
        <taxon>Acanthopleuribacterales</taxon>
        <taxon>Acanthopleuribacteraceae</taxon>
        <taxon>Acanthopleuribacter</taxon>
    </lineage>
</organism>
<dbReference type="InterPro" id="IPR016035">
    <property type="entry name" value="Acyl_Trfase/lysoPLipase"/>
</dbReference>
<dbReference type="SUPFAM" id="SSF53901">
    <property type="entry name" value="Thiolase-like"/>
    <property type="match status" value="1"/>
</dbReference>
<dbReference type="SMART" id="SM00825">
    <property type="entry name" value="PKS_KS"/>
    <property type="match status" value="1"/>
</dbReference>
<dbReference type="InterPro" id="IPR001242">
    <property type="entry name" value="Condensation_dom"/>
</dbReference>
<dbReference type="Gene3D" id="3.40.50.1820">
    <property type="entry name" value="alpha/beta hydrolase"/>
    <property type="match status" value="1"/>
</dbReference>
<evidence type="ECO:0000256" key="2">
    <source>
        <dbReference type="ARBA" id="ARBA00022553"/>
    </source>
</evidence>
<dbReference type="Pfam" id="PF00501">
    <property type="entry name" value="AMP-binding"/>
    <property type="match status" value="1"/>
</dbReference>
<dbReference type="SUPFAM" id="SSF52777">
    <property type="entry name" value="CoA-dependent acyltransferases"/>
    <property type="match status" value="2"/>
</dbReference>
<dbReference type="InterPro" id="IPR009081">
    <property type="entry name" value="PP-bd_ACP"/>
</dbReference>
<keyword evidence="1" id="KW-0596">Phosphopantetheine</keyword>
<dbReference type="SUPFAM" id="SSF47336">
    <property type="entry name" value="ACP-like"/>
    <property type="match status" value="2"/>
</dbReference>
<dbReference type="Pfam" id="PF22621">
    <property type="entry name" value="CurL-like_PKS_C"/>
    <property type="match status" value="1"/>
</dbReference>
<evidence type="ECO:0000313" key="7">
    <source>
        <dbReference type="EMBL" id="MBO1322389.1"/>
    </source>
</evidence>
<dbReference type="GO" id="GO:0004312">
    <property type="term" value="F:fatty acid synthase activity"/>
    <property type="evidence" value="ECO:0007669"/>
    <property type="project" value="TreeGrafter"/>
</dbReference>
<dbReference type="InterPro" id="IPR036736">
    <property type="entry name" value="ACP-like_sf"/>
</dbReference>
<keyword evidence="8" id="KW-1185">Reference proteome</keyword>
<evidence type="ECO:0000256" key="1">
    <source>
        <dbReference type="ARBA" id="ARBA00022450"/>
    </source>
</evidence>
<dbReference type="RefSeq" id="WP_207862362.1">
    <property type="nucleotide sequence ID" value="NZ_JAFREP010000035.1"/>
</dbReference>
<proteinExistence type="predicted"/>
<feature type="domain" description="Ketosynthase family 3 (KS3)" evidence="6">
    <location>
        <begin position="1172"/>
        <end position="1600"/>
    </location>
</feature>
<dbReference type="Gene3D" id="3.30.70.250">
    <property type="entry name" value="Malonyl-CoA ACP transacylase, ACP-binding"/>
    <property type="match status" value="1"/>
</dbReference>
<keyword evidence="3" id="KW-0808">Transferase</keyword>
<dbReference type="Pfam" id="PF00668">
    <property type="entry name" value="Condensation"/>
    <property type="match status" value="1"/>
</dbReference>
<reference evidence="7" key="1">
    <citation type="submission" date="2021-03" db="EMBL/GenBank/DDBJ databases">
        <authorList>
            <person name="Wang G."/>
        </authorList>
    </citation>
    <scope>NUCLEOTIDE SEQUENCE</scope>
    <source>
        <strain evidence="7">KCTC 12899</strain>
    </source>
</reference>
<sequence length="2440" mass="273301">MSVINLLSQLRSRNIKIWLEGDKLRLKAPKGHMTAELKNQLKDQKEALIAFLGNAAKPPSPTANAAGAAAGAAKSTAAAPQPAKTAENTAPAPPPEPPEPEAPKGEPLTRQQAGLWVIRQVGLETAAHHAVFGVEIRGRVMPELFEMAMAQVADRHACLDNVFPMHNGLPYQTSSTEPEQLFRYRDLTKLPAEERDAACDDLLHTFAHKAFNHENGPLWRAVLVRREDYVCRLLVVLHQMIGDEASAQITALDILRFYNVAVRKLPLEENALEDRYEALKHHQEDFLASSDYTEQHAFWRDYLADRPKVFQMFCDRPRPTVQEYKGASHELAIDAGIAEALTKMAEAKGATLENTLLAAYVALLHRYSGANDFTVGLRRSLSMRGNFEELIAPLAHYLPLRNRLHTINDYQELLDYTQDNVAKIDRNRDIFLEAYPDDFDIDWDFSRHPFFQVMFQYEEPANLPDVVTDCELTSFFFETDNIICDLNLRIENEPQGLRAFFEYDDHLFLDDTIQRMADHYANLLQAVANQPDGHIAKYPILSKTEYRTLISDWNDNTLAIDDTLTIHGMIEAQAAKTPGNIAVSARGRSLTYAQVDERANQIAAYLHGKGIGVGDVVAVNLELSVDLLTTLLGVLKSGAAYMHLNPSFTKQHRDDMLSDSKPNHVITSATHRDQVAGLTSCLYEEISRAVGDVPAAPVKTDTPKSAYVMFTSKSGNRHLGVVKPHKAVCNRLLWLREAFSLDRNDAVLLKSPFAFGISVLEFFWPLSCGARVVLADSDRLGDQHYLADIMQREKVTAVHFAPSQLDSFLLSAQAKRSRYLKRVFCSGEQLGTRLQQRFFKEFPQSDLYNVYSVKEATGPVTFSKCDPKNTRTVSIGKPIANTQIYLLDAFKQPVPIGVPADIYIGGTSMATEFLASGAEHQARFINNPFDDGATLLYETGDVGRFLSDGQIEYLGTRDEHAKVSGMRVDITDIEHCLKSHPDVQNAAVALRRRENERAVLIACLETVRATPPPSEELRTFLRKSLPAYMIPERFTYLEQLPMRSDGQVDREALPISDDFGPGDQREYPRSYSEVERIISRIWREVLNLKEVSLHDNFFEIGGTAMEMVQVFHKLPELLRKNLEPLDLFKFPTIHSLDLHFENQEDEQSFYKFKTDYQKEIGELQDQYRKLPGTNIAVVGMSCRFPGADSPEEFWQNLVEGKETLTFFSKEELIAEGVDPELVEDEDYVRAQGILRDTKGFDTGFFGVTPREAQIMDPQQRIFLECCWETLERAGYCTQKYSKHIGVYGGVGFNHYLAQHLLAHPTLVDTVGIFPIIIANEKDSLCTRASYMLNLTGPAVTVQTACSTPLVSIHLACQALVNRECEMMLAGGVQFGYLQKSGYLYEPGMLLSPDGHCRPFDARAAGIVPSQGVGVVLLKRLDDALKDGDTIYAVIRGSAANNDGANKTNYTAYSTDGQQSAIRRALGTAGVPADTITYVETSSGGSLSGDATELESMTKVYGRHNARHNYCAVGSVKSNIGGADTAGGCAAFIKTVLSLYHQKLVPTINYEKLNPKVDLSETPFYVNTETRTWERTNNTPLRAAISGFGLGGTNTHLILEEGPRPHQTPKTRPWQLLTLSARSSEALDNATQNLSGFLKDNPHINFSDATHTLHVGREDFKHRRMLVCQSLNEAVLEIERKSERVYTNYQEQEGRPIAFMFPGQGAQYTNMGDQLYKVELVFREEVDYCWERFQHKFPKLYESLSEKDRRARTRTIHKTDITQISLFILEYALAKLLRKWGIVPDAMIGNSTGEYVAACLAGVFTLDEALELLVARGEITSRLPPGEMIRVAMPESDMQALIHDNPELSLAAVANPAGCMISGTVGAISDLLKVLKEKKVYTRRLFARHAFHSFMLDEHLADFREKIKGINLKPPQNRIISTITGTWLTQEEATSHSYWARQMRGTVRFARGVEVLLQDPDRILLEVGPDHTLSLEAKQSNALDRGHTILSTMRQPQEQDSDTHYLMTTMGRLWLNGVDVDWEGFQSDTFRHRIVLPTYPFERKPHWIDPPKHRDAAGGDEDLKLEADEMEPDDIPLEEENYRPNVDVPYVPPTTAHERLLAGVWQDLLGLQRVGIHDDFFELGGTSLVAMRMVNQLAKKHNVGLANHIVLQRRTIASLAEKIAESRDGSQPGNEDSPLITIQEGTPKSIPIFMVHPIGGDILFYRDFSHYLGAKQTVYAFQAPSMMGKGDPVNDIKRQAADYVAEMEKITKGSRFIIGGASYGGLVAYEIAQQMHAKSRTPALVILVDTPAPGYMPKKVAGTAEILHYLLGDQLNLALSDLQGLDAEDQLNFINDRARSANNFSALPDNLGLPMLNTWMAHQEGMHAYKPLEYPGRGLFFRPTEAMKLNPLNMHIPWIELMPNGLKLKQLKGNHITMNFGANAKDMAREIRTEINSLRGT</sequence>
<evidence type="ECO:0000256" key="4">
    <source>
        <dbReference type="SAM" id="MobiDB-lite"/>
    </source>
</evidence>
<dbReference type="PROSITE" id="PS52004">
    <property type="entry name" value="KS3_2"/>
    <property type="match status" value="1"/>
</dbReference>
<dbReference type="InterPro" id="IPR045851">
    <property type="entry name" value="AMP-bd_C_sf"/>
</dbReference>
<dbReference type="InterPro" id="IPR020841">
    <property type="entry name" value="PKS_Beta-ketoAc_synthase_dom"/>
</dbReference>
<dbReference type="InterPro" id="IPR050091">
    <property type="entry name" value="PKS_NRPS_Biosynth_Enz"/>
</dbReference>
<evidence type="ECO:0000259" key="5">
    <source>
        <dbReference type="PROSITE" id="PS50075"/>
    </source>
</evidence>
<dbReference type="Pfam" id="PF00975">
    <property type="entry name" value="Thioesterase"/>
    <property type="match status" value="1"/>
</dbReference>
<comment type="caution">
    <text evidence="7">The sequence shown here is derived from an EMBL/GenBank/DDBJ whole genome shotgun (WGS) entry which is preliminary data.</text>
</comment>
<dbReference type="PANTHER" id="PTHR43775:SF51">
    <property type="entry name" value="INACTIVE PHENOLPHTHIOCEROL SYNTHESIS POLYKETIDE SYNTHASE TYPE I PKS1-RELATED"/>
    <property type="match status" value="1"/>
</dbReference>
<dbReference type="Gene3D" id="3.30.559.10">
    <property type="entry name" value="Chloramphenicol acetyltransferase-like domain"/>
    <property type="match status" value="1"/>
</dbReference>